<dbReference type="PANTHER" id="PTHR34580">
    <property type="match status" value="1"/>
</dbReference>
<dbReference type="InterPro" id="IPR057727">
    <property type="entry name" value="WCX_dom"/>
</dbReference>
<sequence length="423" mass="50331">MALRDSVLMIRNYENIRQILRNIYIYGCFTRDDFIEMGISGRKYDNEQRRISAYLPDKFIQKRRVDKKVLLYCSYSMEDSAENYLADTYKNKSFTALDIMSYFFVQQLLNDNIEMTAAEILEDMPNYNEASIFTKDNLRVKLDELVDKGYIVSRKEGRKVLYRLTQDLWADFTDEELKDISLYLEFLKNVSPIEMPYYFLEQKLHLYMKYERKMNLDDGGVFAFKHNHFFNSLDNDVLLEILRAIKNSNVLRIGIDNQVEIEVLPVKVIHDSTYGRQYLYCYDAISDRQRVVRIDKIDSARCDRFLKSKEHKLIEGMDKFADECWCTSGVEEELKEIVVEFRFNEDKEAFILRRIDKEGHGGKLIKKEDGNYEYRLKLRDPNEMIPWIRSFGERAKVLSSGDRHTEEIIAQDWKKAVRNYESL</sequence>
<accession>A0A1M6V7T5</accession>
<dbReference type="PANTHER" id="PTHR34580:SF1">
    <property type="entry name" value="PROTEIN PAFC"/>
    <property type="match status" value="1"/>
</dbReference>
<gene>
    <name evidence="2" type="ORF">SAMN02745136_03314</name>
</gene>
<dbReference type="STRING" id="1121322.SAMN02745136_03314"/>
<organism evidence="2 3">
    <name type="scientific">Anaerocolumna jejuensis DSM 15929</name>
    <dbReference type="NCBI Taxonomy" id="1121322"/>
    <lineage>
        <taxon>Bacteria</taxon>
        <taxon>Bacillati</taxon>
        <taxon>Bacillota</taxon>
        <taxon>Clostridia</taxon>
        <taxon>Lachnospirales</taxon>
        <taxon>Lachnospiraceae</taxon>
        <taxon>Anaerocolumna</taxon>
    </lineage>
</organism>
<dbReference type="InterPro" id="IPR036390">
    <property type="entry name" value="WH_DNA-bd_sf"/>
</dbReference>
<dbReference type="RefSeq" id="WP_073277938.1">
    <property type="nucleotide sequence ID" value="NZ_FRAC01000017.1"/>
</dbReference>
<dbReference type="Proteomes" id="UP000184386">
    <property type="component" value="Unassembled WGS sequence"/>
</dbReference>
<keyword evidence="2" id="KW-0238">DNA-binding</keyword>
<keyword evidence="3" id="KW-1185">Reference proteome</keyword>
<dbReference type="PROSITE" id="PS52050">
    <property type="entry name" value="WYL"/>
    <property type="match status" value="1"/>
</dbReference>
<feature type="domain" description="WCX" evidence="1">
    <location>
        <begin position="337"/>
        <end position="399"/>
    </location>
</feature>
<evidence type="ECO:0000259" key="1">
    <source>
        <dbReference type="Pfam" id="PF25583"/>
    </source>
</evidence>
<dbReference type="InterPro" id="IPR051534">
    <property type="entry name" value="CBASS_pafABC_assoc_protein"/>
</dbReference>
<protein>
    <submittedName>
        <fullName evidence="2">Predicted DNA-binding transcriptional regulator YafY, contains an HTH and WYL domains</fullName>
    </submittedName>
</protein>
<dbReference type="AlphaFoldDB" id="A0A1M6V7T5"/>
<evidence type="ECO:0000313" key="2">
    <source>
        <dbReference type="EMBL" id="SHK77523.1"/>
    </source>
</evidence>
<dbReference type="SUPFAM" id="SSF46785">
    <property type="entry name" value="Winged helix' DNA-binding domain"/>
    <property type="match status" value="1"/>
</dbReference>
<name>A0A1M6V7T5_9FIRM</name>
<evidence type="ECO:0000313" key="3">
    <source>
        <dbReference type="Proteomes" id="UP000184386"/>
    </source>
</evidence>
<dbReference type="OrthoDB" id="9814277at2"/>
<dbReference type="EMBL" id="FRAC01000017">
    <property type="protein sequence ID" value="SHK77523.1"/>
    <property type="molecule type" value="Genomic_DNA"/>
</dbReference>
<dbReference type="GO" id="GO:0003677">
    <property type="term" value="F:DNA binding"/>
    <property type="evidence" value="ECO:0007669"/>
    <property type="project" value="UniProtKB-KW"/>
</dbReference>
<dbReference type="Pfam" id="PF25583">
    <property type="entry name" value="WCX"/>
    <property type="match status" value="1"/>
</dbReference>
<reference evidence="2 3" key="1">
    <citation type="submission" date="2016-11" db="EMBL/GenBank/DDBJ databases">
        <authorList>
            <person name="Jaros S."/>
            <person name="Januszkiewicz K."/>
            <person name="Wedrychowicz H."/>
        </authorList>
    </citation>
    <scope>NUCLEOTIDE SEQUENCE [LARGE SCALE GENOMIC DNA]</scope>
    <source>
        <strain evidence="2 3">DSM 15929</strain>
    </source>
</reference>
<proteinExistence type="predicted"/>